<name>A0A059AU46_EUCGR</name>
<dbReference type="InParanoid" id="A0A059AU46"/>
<reference evidence="1" key="1">
    <citation type="submission" date="2013-07" db="EMBL/GenBank/DDBJ databases">
        <title>The genome of Eucalyptus grandis.</title>
        <authorList>
            <person name="Schmutz J."/>
            <person name="Hayes R."/>
            <person name="Myburg A."/>
            <person name="Tuskan G."/>
            <person name="Grattapaglia D."/>
            <person name="Rokhsar D.S."/>
        </authorList>
    </citation>
    <scope>NUCLEOTIDE SEQUENCE</scope>
    <source>
        <tissue evidence="1">Leaf extractions</tissue>
    </source>
</reference>
<dbReference type="AlphaFoldDB" id="A0A059AU46"/>
<organism evidence="1">
    <name type="scientific">Eucalyptus grandis</name>
    <name type="common">Flooded gum</name>
    <dbReference type="NCBI Taxonomy" id="71139"/>
    <lineage>
        <taxon>Eukaryota</taxon>
        <taxon>Viridiplantae</taxon>
        <taxon>Streptophyta</taxon>
        <taxon>Embryophyta</taxon>
        <taxon>Tracheophyta</taxon>
        <taxon>Spermatophyta</taxon>
        <taxon>Magnoliopsida</taxon>
        <taxon>eudicotyledons</taxon>
        <taxon>Gunneridae</taxon>
        <taxon>Pentapetalae</taxon>
        <taxon>rosids</taxon>
        <taxon>malvids</taxon>
        <taxon>Myrtales</taxon>
        <taxon>Myrtaceae</taxon>
        <taxon>Myrtoideae</taxon>
        <taxon>Eucalypteae</taxon>
        <taxon>Eucalyptus</taxon>
    </lineage>
</organism>
<protein>
    <submittedName>
        <fullName evidence="1">Uncharacterized protein</fullName>
    </submittedName>
</protein>
<accession>A0A059AU46</accession>
<evidence type="ECO:0000313" key="1">
    <source>
        <dbReference type="EMBL" id="KCW57467.1"/>
    </source>
</evidence>
<proteinExistence type="predicted"/>
<sequence length="71" mass="8079">MGITFPSIGKEVDSQIMLIALETFADNLPTIMAKYLLYSNQTFDFLHNGGRDRMSEPLKTRIQLSFPIKDV</sequence>
<dbReference type="EMBL" id="KK198760">
    <property type="protein sequence ID" value="KCW57467.1"/>
    <property type="molecule type" value="Genomic_DNA"/>
</dbReference>
<dbReference type="Gramene" id="KCW57467">
    <property type="protein sequence ID" value="KCW57467"/>
    <property type="gene ID" value="EUGRSUZ_H00242"/>
</dbReference>
<gene>
    <name evidence="1" type="ORF">EUGRSUZ_H00242</name>
</gene>